<gene>
    <name evidence="7" type="primary">vsr</name>
    <name evidence="7" type="ORF">D2V07_09240</name>
</gene>
<dbReference type="OrthoDB" id="9801520at2"/>
<protein>
    <submittedName>
        <fullName evidence="7">DNA mismatch endonuclease Vsr</fullName>
    </submittedName>
</protein>
<evidence type="ECO:0000313" key="8">
    <source>
        <dbReference type="Proteomes" id="UP000286576"/>
    </source>
</evidence>
<keyword evidence="1" id="KW-0540">Nuclease</keyword>
<accession>A0A418NTX1</accession>
<evidence type="ECO:0000256" key="5">
    <source>
        <dbReference type="ARBA" id="ARBA00023204"/>
    </source>
</evidence>
<dbReference type="Pfam" id="PF03852">
    <property type="entry name" value="Vsr"/>
    <property type="match status" value="1"/>
</dbReference>
<dbReference type="EMBL" id="QXFL01000003">
    <property type="protein sequence ID" value="RIV86851.1"/>
    <property type="molecule type" value="Genomic_DNA"/>
</dbReference>
<evidence type="ECO:0000256" key="2">
    <source>
        <dbReference type="ARBA" id="ARBA00022759"/>
    </source>
</evidence>
<dbReference type="CDD" id="cd00221">
    <property type="entry name" value="Vsr"/>
    <property type="match status" value="1"/>
</dbReference>
<reference evidence="7 8" key="1">
    <citation type="submission" date="2018-08" db="EMBL/GenBank/DDBJ databases">
        <title>Erythrobacter zhengii sp.nov., a bacterium isolated from deep-sea sediment.</title>
        <authorList>
            <person name="Fang C."/>
            <person name="Wu Y.-H."/>
            <person name="Sun C."/>
            <person name="Wang H."/>
            <person name="Cheng H."/>
            <person name="Meng F.-X."/>
            <person name="Wang C.-S."/>
            <person name="Xu X.-W."/>
        </authorList>
    </citation>
    <scope>NUCLEOTIDE SEQUENCE [LARGE SCALE GENOMIC DNA]</scope>
    <source>
        <strain evidence="7 8">V18</strain>
    </source>
</reference>
<keyword evidence="4" id="KW-0378">Hydrolase</keyword>
<name>A0A418NTX1_9SPHN</name>
<proteinExistence type="inferred from homology"/>
<evidence type="ECO:0000256" key="1">
    <source>
        <dbReference type="ARBA" id="ARBA00022722"/>
    </source>
</evidence>
<dbReference type="SUPFAM" id="SSF52980">
    <property type="entry name" value="Restriction endonuclease-like"/>
    <property type="match status" value="1"/>
</dbReference>
<sequence>MKQGDPDRSRIMRAVKGKDTSPERFVRSILHRAGYRFRLHATDLPGKPDIIFRRRKKAIFVHGCFWHGHNCKRGARIPKSNTQYWKKKIGSNIDRDVRSLGALKALGWSVAIVWECELKEPNSVMRRMSMFLDGELCLPTQSLSNQAKADCEDILPPSR</sequence>
<dbReference type="GO" id="GO:0016787">
    <property type="term" value="F:hydrolase activity"/>
    <property type="evidence" value="ECO:0007669"/>
    <property type="project" value="UniProtKB-KW"/>
</dbReference>
<comment type="caution">
    <text evidence="7">The sequence shown here is derived from an EMBL/GenBank/DDBJ whole genome shotgun (WGS) entry which is preliminary data.</text>
</comment>
<keyword evidence="5" id="KW-0234">DNA repair</keyword>
<organism evidence="7 8">
    <name type="scientific">Aurantiacibacter zhengii</name>
    <dbReference type="NCBI Taxonomy" id="2307003"/>
    <lineage>
        <taxon>Bacteria</taxon>
        <taxon>Pseudomonadati</taxon>
        <taxon>Pseudomonadota</taxon>
        <taxon>Alphaproteobacteria</taxon>
        <taxon>Sphingomonadales</taxon>
        <taxon>Erythrobacteraceae</taxon>
        <taxon>Aurantiacibacter</taxon>
    </lineage>
</organism>
<comment type="similarity">
    <text evidence="6">Belongs to the Vsr family.</text>
</comment>
<keyword evidence="8" id="KW-1185">Reference proteome</keyword>
<evidence type="ECO:0000256" key="6">
    <source>
        <dbReference type="ARBA" id="ARBA00029466"/>
    </source>
</evidence>
<keyword evidence="2 7" id="KW-0255">Endonuclease</keyword>
<evidence type="ECO:0000313" key="7">
    <source>
        <dbReference type="EMBL" id="RIV86851.1"/>
    </source>
</evidence>
<dbReference type="GO" id="GO:0006298">
    <property type="term" value="P:mismatch repair"/>
    <property type="evidence" value="ECO:0007669"/>
    <property type="project" value="InterPro"/>
</dbReference>
<evidence type="ECO:0000256" key="3">
    <source>
        <dbReference type="ARBA" id="ARBA00022763"/>
    </source>
</evidence>
<dbReference type="Gene3D" id="3.40.960.10">
    <property type="entry name" value="VSR Endonuclease"/>
    <property type="match status" value="1"/>
</dbReference>
<dbReference type="NCBIfam" id="TIGR00632">
    <property type="entry name" value="vsr"/>
    <property type="match status" value="1"/>
</dbReference>
<keyword evidence="3" id="KW-0227">DNA damage</keyword>
<dbReference type="Proteomes" id="UP000286576">
    <property type="component" value="Unassembled WGS sequence"/>
</dbReference>
<dbReference type="InterPro" id="IPR004603">
    <property type="entry name" value="DNA_mismatch_endonuc_vsr"/>
</dbReference>
<dbReference type="GO" id="GO:0004519">
    <property type="term" value="F:endonuclease activity"/>
    <property type="evidence" value="ECO:0007669"/>
    <property type="project" value="UniProtKB-KW"/>
</dbReference>
<evidence type="ECO:0000256" key="4">
    <source>
        <dbReference type="ARBA" id="ARBA00022801"/>
    </source>
</evidence>
<dbReference type="RefSeq" id="WP_119586668.1">
    <property type="nucleotide sequence ID" value="NZ_CAWODQ010000022.1"/>
</dbReference>
<dbReference type="AlphaFoldDB" id="A0A418NTX1"/>
<dbReference type="InterPro" id="IPR011335">
    <property type="entry name" value="Restrct_endonuc-II-like"/>
</dbReference>